<dbReference type="RefSeq" id="WP_197991522.1">
    <property type="nucleotide sequence ID" value="NZ_JACYXC010000001.1"/>
</dbReference>
<evidence type="ECO:0000313" key="4">
    <source>
        <dbReference type="Proteomes" id="UP000807371"/>
    </source>
</evidence>
<evidence type="ECO:0000256" key="1">
    <source>
        <dbReference type="ARBA" id="ARBA00008791"/>
    </source>
</evidence>
<protein>
    <submittedName>
        <fullName evidence="3">Universal stress protein</fullName>
    </submittedName>
</protein>
<gene>
    <name evidence="3" type="ORF">IHE55_27585</name>
</gene>
<dbReference type="Proteomes" id="UP000807371">
    <property type="component" value="Unassembled WGS sequence"/>
</dbReference>
<comment type="caution">
    <text evidence="3">The sequence shown here is derived from an EMBL/GenBank/DDBJ whole genome shotgun (WGS) entry which is preliminary data.</text>
</comment>
<dbReference type="Gene3D" id="3.40.50.620">
    <property type="entry name" value="HUPs"/>
    <property type="match status" value="2"/>
</dbReference>
<dbReference type="InterPro" id="IPR014729">
    <property type="entry name" value="Rossmann-like_a/b/a_fold"/>
</dbReference>
<reference evidence="3 4" key="1">
    <citation type="submission" date="2020-09" db="EMBL/GenBank/DDBJ databases">
        <title>Biosynthesis of the nuclear factor of activated T cells inhibitor NFAT-133 and its congeners in Streptomyces pactum.</title>
        <authorList>
            <person name="Zhou W."/>
            <person name="Posri P."/>
            <person name="Abugrain M.E."/>
            <person name="Weisberg A.J."/>
            <person name="Chang J.H."/>
            <person name="Mahmud T."/>
        </authorList>
    </citation>
    <scope>NUCLEOTIDE SEQUENCE [LARGE SCALE GENOMIC DNA]</scope>
    <source>
        <strain evidence="3 4">ATCC 27456</strain>
    </source>
</reference>
<dbReference type="InterPro" id="IPR006016">
    <property type="entry name" value="UspA"/>
</dbReference>
<name>A0ABS0NT33_9ACTN</name>
<proteinExistence type="inferred from homology"/>
<keyword evidence="4" id="KW-1185">Reference proteome</keyword>
<dbReference type="Pfam" id="PF00582">
    <property type="entry name" value="Usp"/>
    <property type="match status" value="2"/>
</dbReference>
<dbReference type="PRINTS" id="PR01438">
    <property type="entry name" value="UNVRSLSTRESS"/>
</dbReference>
<comment type="similarity">
    <text evidence="1">Belongs to the universal stress protein A family.</text>
</comment>
<evidence type="ECO:0000259" key="2">
    <source>
        <dbReference type="Pfam" id="PF00582"/>
    </source>
</evidence>
<dbReference type="EMBL" id="JACYXC010000001">
    <property type="protein sequence ID" value="MBH5338348.1"/>
    <property type="molecule type" value="Genomic_DNA"/>
</dbReference>
<feature type="domain" description="UspA" evidence="2">
    <location>
        <begin position="1"/>
        <end position="136"/>
    </location>
</feature>
<evidence type="ECO:0000313" key="3">
    <source>
        <dbReference type="EMBL" id="MBH5338348.1"/>
    </source>
</evidence>
<dbReference type="InterPro" id="IPR006015">
    <property type="entry name" value="Universal_stress_UspA"/>
</dbReference>
<dbReference type="PANTHER" id="PTHR46553">
    <property type="entry name" value="ADENINE NUCLEOTIDE ALPHA HYDROLASES-LIKE SUPERFAMILY PROTEIN"/>
    <property type="match status" value="1"/>
</dbReference>
<organism evidence="3 4">
    <name type="scientific">Streptomyces pactum</name>
    <dbReference type="NCBI Taxonomy" id="68249"/>
    <lineage>
        <taxon>Bacteria</taxon>
        <taxon>Bacillati</taxon>
        <taxon>Actinomycetota</taxon>
        <taxon>Actinomycetes</taxon>
        <taxon>Kitasatosporales</taxon>
        <taxon>Streptomycetaceae</taxon>
        <taxon>Streptomyces</taxon>
    </lineage>
</organism>
<sequence>MNGTVTAGIDGTAPASAAADWAARHAAREGMRLHLVHAPAHGPLDDLGAAGPEARRRWALGVLREARDRVLAAHPGLPVGTELLSGAPVPALTAAAAESELLVVGSRGYGALRAHLLGSVSLGVLRHTDRPVVVTRTPLAAAAPDRPEEVVVGIDATSAGPEPGMDRVLDFAFARAAARGATLCVVHAWPAPTTLVWSPGGLRPAEDVAEAREAQPRYARMLCEALRPWRARYPGVAVVEHVRSGAASEVLTARADGAGQVVVGRRGHGAGPRRIGAVTHAVLHHVPGAVAVVPV</sequence>
<dbReference type="PANTHER" id="PTHR46553:SF3">
    <property type="entry name" value="ADENINE NUCLEOTIDE ALPHA HYDROLASES-LIKE SUPERFAMILY PROTEIN"/>
    <property type="match status" value="1"/>
</dbReference>
<feature type="domain" description="UspA" evidence="2">
    <location>
        <begin position="150"/>
        <end position="294"/>
    </location>
</feature>
<accession>A0ABS0NT33</accession>
<dbReference type="SUPFAM" id="SSF52402">
    <property type="entry name" value="Adenine nucleotide alpha hydrolases-like"/>
    <property type="match status" value="2"/>
</dbReference>